<proteinExistence type="predicted"/>
<dbReference type="SMART" id="SM00507">
    <property type="entry name" value="HNHc"/>
    <property type="match status" value="1"/>
</dbReference>
<accession>A0A1H0V488</accession>
<protein>
    <recommendedName>
        <fullName evidence="2">HNH nuclease domain-containing protein</fullName>
    </recommendedName>
</protein>
<dbReference type="InterPro" id="IPR003615">
    <property type="entry name" value="HNH_nuc"/>
</dbReference>
<dbReference type="Proteomes" id="UP000199691">
    <property type="component" value="Unassembled WGS sequence"/>
</dbReference>
<dbReference type="AlphaFoldDB" id="A0A1H0V488"/>
<evidence type="ECO:0000313" key="3">
    <source>
        <dbReference type="EMBL" id="SDP72978.1"/>
    </source>
</evidence>
<reference evidence="4" key="1">
    <citation type="submission" date="2016-10" db="EMBL/GenBank/DDBJ databases">
        <authorList>
            <person name="Varghese N."/>
            <person name="Submissions S."/>
        </authorList>
    </citation>
    <scope>NUCLEOTIDE SEQUENCE [LARGE SCALE GENOMIC DNA]</scope>
    <source>
        <strain evidence="4">CGMCC 4.6609</strain>
    </source>
</reference>
<organism evidence="3 4">
    <name type="scientific">Lentzea jiangxiensis</name>
    <dbReference type="NCBI Taxonomy" id="641025"/>
    <lineage>
        <taxon>Bacteria</taxon>
        <taxon>Bacillati</taxon>
        <taxon>Actinomycetota</taxon>
        <taxon>Actinomycetes</taxon>
        <taxon>Pseudonocardiales</taxon>
        <taxon>Pseudonocardiaceae</taxon>
        <taxon>Lentzea</taxon>
    </lineage>
</organism>
<dbReference type="Gene3D" id="1.10.30.50">
    <property type="match status" value="1"/>
</dbReference>
<dbReference type="RefSeq" id="WP_176959985.1">
    <property type="nucleotide sequence ID" value="NZ_FNIX01000013.1"/>
</dbReference>
<feature type="domain" description="HNH nuclease" evidence="2">
    <location>
        <begin position="310"/>
        <end position="362"/>
    </location>
</feature>
<dbReference type="STRING" id="641025.SAMN05421507_113139"/>
<dbReference type="InterPro" id="IPR003870">
    <property type="entry name" value="DUF222"/>
</dbReference>
<name>A0A1H0V488_9PSEU</name>
<gene>
    <name evidence="3" type="ORF">SAMN05421507_113139</name>
</gene>
<sequence>MSEPDFRLLATDELPSAVVGDVVGIRVLENSMMQKIAELERRGAASELGYRNVAQVLRHAVRWDLRTARQWVARAGELAREVTPSGSVLEPELPATAAAVAEGMLSGEHISAVAEVVEELPPEAERPVVEFASRHEPAAVRAFGKELAYRLYQQDEEPGSAEQVAPVNRLRMQWKGDWLEVSAKLDKVTGAKFEAMIDPLAKPRPATPEEGVDPRSRGEREGDAFADLIDLVLRADLLPEHGGEPVTLTMTMPYEALAARTGFATLDNRVRVPATLVRRLACNAGVIPVVLGGRSEPVDIGRKSRTFPAAVRRLLVARDQGCTFPGCDRPPKHCDAHHVRFWSEGGETSVHNAALLCRHHHTLIHQSEWEVELHGESRSSSRQPGSTRTVPRERTPHTTPPTTSRPSPCHQGFRASVFTRRSWFVEEGQCLPSDE</sequence>
<evidence type="ECO:0000313" key="4">
    <source>
        <dbReference type="Proteomes" id="UP000199691"/>
    </source>
</evidence>
<evidence type="ECO:0000259" key="2">
    <source>
        <dbReference type="SMART" id="SM00507"/>
    </source>
</evidence>
<dbReference type="CDD" id="cd00085">
    <property type="entry name" value="HNHc"/>
    <property type="match status" value="1"/>
</dbReference>
<keyword evidence="4" id="KW-1185">Reference proteome</keyword>
<feature type="region of interest" description="Disordered" evidence="1">
    <location>
        <begin position="374"/>
        <end position="413"/>
    </location>
</feature>
<evidence type="ECO:0000256" key="1">
    <source>
        <dbReference type="SAM" id="MobiDB-lite"/>
    </source>
</evidence>
<dbReference type="Pfam" id="PF02720">
    <property type="entry name" value="DUF222"/>
    <property type="match status" value="1"/>
</dbReference>
<dbReference type="EMBL" id="FNIX01000013">
    <property type="protein sequence ID" value="SDP72978.1"/>
    <property type="molecule type" value="Genomic_DNA"/>
</dbReference>